<gene>
    <name evidence="3" type="ORF">CPB84DRAFT_1677056</name>
</gene>
<feature type="signal peptide" evidence="2">
    <location>
        <begin position="1"/>
        <end position="21"/>
    </location>
</feature>
<keyword evidence="4" id="KW-1185">Reference proteome</keyword>
<feature type="compositionally biased region" description="Low complexity" evidence="1">
    <location>
        <begin position="139"/>
        <end position="159"/>
    </location>
</feature>
<protein>
    <submittedName>
        <fullName evidence="3">Uncharacterized protein</fullName>
    </submittedName>
</protein>
<dbReference type="Proteomes" id="UP000724874">
    <property type="component" value="Unassembled WGS sequence"/>
</dbReference>
<evidence type="ECO:0000313" key="3">
    <source>
        <dbReference type="EMBL" id="KAF8905047.1"/>
    </source>
</evidence>
<reference evidence="3" key="1">
    <citation type="submission" date="2020-11" db="EMBL/GenBank/DDBJ databases">
        <authorList>
            <consortium name="DOE Joint Genome Institute"/>
            <person name="Ahrendt S."/>
            <person name="Riley R."/>
            <person name="Andreopoulos W."/>
            <person name="LaButti K."/>
            <person name="Pangilinan J."/>
            <person name="Ruiz-duenas F.J."/>
            <person name="Barrasa J.M."/>
            <person name="Sanchez-Garcia M."/>
            <person name="Camarero S."/>
            <person name="Miyauchi S."/>
            <person name="Serrano A."/>
            <person name="Linde D."/>
            <person name="Babiker R."/>
            <person name="Drula E."/>
            <person name="Ayuso-Fernandez I."/>
            <person name="Pacheco R."/>
            <person name="Padilla G."/>
            <person name="Ferreira P."/>
            <person name="Barriuso J."/>
            <person name="Kellner H."/>
            <person name="Castanera R."/>
            <person name="Alfaro M."/>
            <person name="Ramirez L."/>
            <person name="Pisabarro A.G."/>
            <person name="Kuo A."/>
            <person name="Tritt A."/>
            <person name="Lipzen A."/>
            <person name="He G."/>
            <person name="Yan M."/>
            <person name="Ng V."/>
            <person name="Cullen D."/>
            <person name="Martin F."/>
            <person name="Rosso M.-N."/>
            <person name="Henrissat B."/>
            <person name="Hibbett D."/>
            <person name="Martinez A.T."/>
            <person name="Grigoriev I.V."/>
        </authorList>
    </citation>
    <scope>NUCLEOTIDE SEQUENCE</scope>
    <source>
        <strain evidence="3">AH 44721</strain>
    </source>
</reference>
<organism evidence="3 4">
    <name type="scientific">Gymnopilus junonius</name>
    <name type="common">Spectacular rustgill mushroom</name>
    <name type="synonym">Gymnopilus spectabilis subsp. junonius</name>
    <dbReference type="NCBI Taxonomy" id="109634"/>
    <lineage>
        <taxon>Eukaryota</taxon>
        <taxon>Fungi</taxon>
        <taxon>Dikarya</taxon>
        <taxon>Basidiomycota</taxon>
        <taxon>Agaricomycotina</taxon>
        <taxon>Agaricomycetes</taxon>
        <taxon>Agaricomycetidae</taxon>
        <taxon>Agaricales</taxon>
        <taxon>Agaricineae</taxon>
        <taxon>Hymenogastraceae</taxon>
        <taxon>Gymnopilus</taxon>
    </lineage>
</organism>
<dbReference type="EMBL" id="JADNYJ010000024">
    <property type="protein sequence ID" value="KAF8905047.1"/>
    <property type="molecule type" value="Genomic_DNA"/>
</dbReference>
<feature type="chain" id="PRO_5040275461" evidence="2">
    <location>
        <begin position="22"/>
        <end position="196"/>
    </location>
</feature>
<proteinExistence type="predicted"/>
<name>A0A9P5NQ00_GYMJU</name>
<keyword evidence="2" id="KW-0732">Signal</keyword>
<sequence length="196" mass="19536">MFSTLVTVALFIAPAIQGVFADFAINSPALVQCKPAEISWEATKGPYNLIVVKASDPCGDALVNVGDFNKTAISWTASIAAGTIVQLSLLDAEDNEAWSKAITVGSSSDSSCLHGASSAASSTHAATAPATTPTPPALSTPTDTNSAADTTPTDVAAPVGAANAGTNPFSSGAINARRASTPLLAVAGFAAVFALL</sequence>
<dbReference type="OrthoDB" id="3259746at2759"/>
<feature type="region of interest" description="Disordered" evidence="1">
    <location>
        <begin position="123"/>
        <end position="160"/>
    </location>
</feature>
<dbReference type="AlphaFoldDB" id="A0A9P5NQ00"/>
<evidence type="ECO:0000256" key="1">
    <source>
        <dbReference type="SAM" id="MobiDB-lite"/>
    </source>
</evidence>
<evidence type="ECO:0000256" key="2">
    <source>
        <dbReference type="SAM" id="SignalP"/>
    </source>
</evidence>
<accession>A0A9P5NQ00</accession>
<comment type="caution">
    <text evidence="3">The sequence shown here is derived from an EMBL/GenBank/DDBJ whole genome shotgun (WGS) entry which is preliminary data.</text>
</comment>
<evidence type="ECO:0000313" key="4">
    <source>
        <dbReference type="Proteomes" id="UP000724874"/>
    </source>
</evidence>